<evidence type="ECO:0000256" key="1">
    <source>
        <dbReference type="ARBA" id="ARBA00006432"/>
    </source>
</evidence>
<dbReference type="OrthoDB" id="1700726at2759"/>
<dbReference type="PANTHER" id="PTHR43272">
    <property type="entry name" value="LONG-CHAIN-FATTY-ACID--COA LIGASE"/>
    <property type="match status" value="1"/>
</dbReference>
<dbReference type="GO" id="GO:0005783">
    <property type="term" value="C:endoplasmic reticulum"/>
    <property type="evidence" value="ECO:0007669"/>
    <property type="project" value="TreeGrafter"/>
</dbReference>
<dbReference type="STRING" id="1157962.A0A250WWB3"/>
<evidence type="ECO:0000256" key="5">
    <source>
        <dbReference type="ARBA" id="ARBA00022840"/>
    </source>
</evidence>
<keyword evidence="5 7" id="KW-0067">ATP-binding</keyword>
<dbReference type="EC" id="6.2.1.3" evidence="6 7"/>
<feature type="domain" description="AMP-dependent synthetase/ligase" evidence="8">
    <location>
        <begin position="55"/>
        <end position="486"/>
    </location>
</feature>
<accession>A0A250WWB3</accession>
<evidence type="ECO:0000256" key="3">
    <source>
        <dbReference type="ARBA" id="ARBA00022741"/>
    </source>
</evidence>
<dbReference type="Gene3D" id="3.40.50.12780">
    <property type="entry name" value="N-terminal domain of ligase-like"/>
    <property type="match status" value="1"/>
</dbReference>
<name>A0A250WWB3_9CHLO</name>
<gene>
    <name evidence="9" type="ORF">CEUSTIGMA_g2572.t1</name>
</gene>
<sequence length="664" mass="73130">MAKNTRDYWLAQVGDGPREATGEIPSASAVYRHSCAKDGFPKHEAPTLYEAFIRAVAKYPTNQCLGWRPMNQDGSVGDYVWKTYKEVGEEVVLVASGLKNVGACAKGSIGVFGTNCPEWMLALQACNRMNAVCVPLYDSLGENAIEFIVNHSESSIVFVSSEKFGALAKALPKTKPLLKTIIYWGAGNADAVKVAKDLGYQLYSFEELKKIGADKPAEPSPPTEDDICTIMYTSGTTGDPKGVLLKHSAVVACLSTLDKYCEINKVQFDQHDKLLSYLPLAHIFDRVNEEWFLSFGAAIGYWQGDVNKLLDDVGALKPALFIGVPRVFDRIYGRVMGMVKGSSIVKRTMFNWGLKRKLYFMHQDWSQNKASPFFDRVVFSKVAARLGGKVKAIVNGGAPLAEHTEEFLRAAMCCPVVQGYGLTETCAASFIASADVMNQCATVGPPTPCTEFRLESVPEMNYDALDAEEPKGEVLIRGPLLFTGYYKDQKKTDEVLEKDGWFHTGDIAVITKAGALKIIDRKKNIFKLSQGEYVAVEKLESVYKKNLLVEQIWVYGSSFKSCLVAVVVPSPTGVQAWAKGLGISGDIKAICADPKARAAMLAEIVATGKAEKLKGFELVKGLHLEPELFSIEEDLLTPTFKLKRPQLQKKYQKLIDDMYSALKE</sequence>
<keyword evidence="3 7" id="KW-0547">Nucleotide-binding</keyword>
<evidence type="ECO:0000313" key="10">
    <source>
        <dbReference type="Proteomes" id="UP000232323"/>
    </source>
</evidence>
<dbReference type="SUPFAM" id="SSF56801">
    <property type="entry name" value="Acetyl-CoA synthetase-like"/>
    <property type="match status" value="1"/>
</dbReference>
<dbReference type="GO" id="GO:0016020">
    <property type="term" value="C:membrane"/>
    <property type="evidence" value="ECO:0007669"/>
    <property type="project" value="TreeGrafter"/>
</dbReference>
<comment type="function">
    <text evidence="7">Catalyzes the conversion of long-chain fatty acids to their active form acyl-CoAs for both synthesis of cellular lipids, and degradation via beta-oxidation.</text>
</comment>
<reference evidence="9 10" key="1">
    <citation type="submission" date="2017-08" db="EMBL/GenBank/DDBJ databases">
        <title>Acidophilic green algal genome provides insights into adaptation to an acidic environment.</title>
        <authorList>
            <person name="Hirooka S."/>
            <person name="Hirose Y."/>
            <person name="Kanesaki Y."/>
            <person name="Higuchi S."/>
            <person name="Fujiwara T."/>
            <person name="Onuma R."/>
            <person name="Era A."/>
            <person name="Ohbayashi R."/>
            <person name="Uzuka A."/>
            <person name="Nozaki H."/>
            <person name="Yoshikawa H."/>
            <person name="Miyagishima S.Y."/>
        </authorList>
    </citation>
    <scope>NUCLEOTIDE SEQUENCE [LARGE SCALE GENOMIC DNA]</scope>
    <source>
        <strain evidence="9 10">NIES-2499</strain>
    </source>
</reference>
<keyword evidence="10" id="KW-1185">Reference proteome</keyword>
<dbReference type="InterPro" id="IPR000873">
    <property type="entry name" value="AMP-dep_synth/lig_dom"/>
</dbReference>
<evidence type="ECO:0000256" key="6">
    <source>
        <dbReference type="ARBA" id="ARBA00026121"/>
    </source>
</evidence>
<evidence type="ECO:0000256" key="7">
    <source>
        <dbReference type="RuleBase" id="RU369030"/>
    </source>
</evidence>
<dbReference type="PANTHER" id="PTHR43272:SF3">
    <property type="entry name" value="LONG CHAIN ACYL-COA SYNTHETASE 4"/>
    <property type="match status" value="1"/>
</dbReference>
<dbReference type="InterPro" id="IPR042099">
    <property type="entry name" value="ANL_N_sf"/>
</dbReference>
<keyword evidence="7" id="KW-0443">Lipid metabolism</keyword>
<keyword evidence="4 7" id="KW-0276">Fatty acid metabolism</keyword>
<dbReference type="Pfam" id="PF00501">
    <property type="entry name" value="AMP-binding"/>
    <property type="match status" value="1"/>
</dbReference>
<dbReference type="GO" id="GO:0004467">
    <property type="term" value="F:long-chain fatty acid-CoA ligase activity"/>
    <property type="evidence" value="ECO:0007669"/>
    <property type="project" value="UniProtKB-EC"/>
</dbReference>
<evidence type="ECO:0000256" key="4">
    <source>
        <dbReference type="ARBA" id="ARBA00022832"/>
    </source>
</evidence>
<comment type="similarity">
    <text evidence="1 7">Belongs to the ATP-dependent AMP-binding enzyme family.</text>
</comment>
<evidence type="ECO:0000313" key="9">
    <source>
        <dbReference type="EMBL" id="GAX75128.1"/>
    </source>
</evidence>
<dbReference type="PROSITE" id="PS00455">
    <property type="entry name" value="AMP_BINDING"/>
    <property type="match status" value="1"/>
</dbReference>
<proteinExistence type="inferred from homology"/>
<dbReference type="InterPro" id="IPR045311">
    <property type="entry name" value="LC-FACS_euk"/>
</dbReference>
<dbReference type="Proteomes" id="UP000232323">
    <property type="component" value="Unassembled WGS sequence"/>
</dbReference>
<comment type="caution">
    <text evidence="9">The sequence shown here is derived from an EMBL/GenBank/DDBJ whole genome shotgun (WGS) entry which is preliminary data.</text>
</comment>
<keyword evidence="2 7" id="KW-0436">Ligase</keyword>
<evidence type="ECO:0000259" key="8">
    <source>
        <dbReference type="Pfam" id="PF00501"/>
    </source>
</evidence>
<dbReference type="EMBL" id="BEGY01000010">
    <property type="protein sequence ID" value="GAX75128.1"/>
    <property type="molecule type" value="Genomic_DNA"/>
</dbReference>
<dbReference type="AlphaFoldDB" id="A0A250WWB3"/>
<organism evidence="9 10">
    <name type="scientific">Chlamydomonas eustigma</name>
    <dbReference type="NCBI Taxonomy" id="1157962"/>
    <lineage>
        <taxon>Eukaryota</taxon>
        <taxon>Viridiplantae</taxon>
        <taxon>Chlorophyta</taxon>
        <taxon>core chlorophytes</taxon>
        <taxon>Chlorophyceae</taxon>
        <taxon>CS clade</taxon>
        <taxon>Chlamydomonadales</taxon>
        <taxon>Chlamydomonadaceae</taxon>
        <taxon>Chlamydomonas</taxon>
    </lineage>
</organism>
<comment type="catalytic activity">
    <reaction evidence="7">
        <text>a long-chain fatty acid + ATP + CoA = a long-chain fatty acyl-CoA + AMP + diphosphate</text>
        <dbReference type="Rhea" id="RHEA:15421"/>
        <dbReference type="ChEBI" id="CHEBI:30616"/>
        <dbReference type="ChEBI" id="CHEBI:33019"/>
        <dbReference type="ChEBI" id="CHEBI:57287"/>
        <dbReference type="ChEBI" id="CHEBI:57560"/>
        <dbReference type="ChEBI" id="CHEBI:83139"/>
        <dbReference type="ChEBI" id="CHEBI:456215"/>
        <dbReference type="EC" id="6.2.1.3"/>
    </reaction>
</comment>
<dbReference type="InterPro" id="IPR020845">
    <property type="entry name" value="AMP-binding_CS"/>
</dbReference>
<evidence type="ECO:0000256" key="2">
    <source>
        <dbReference type="ARBA" id="ARBA00022598"/>
    </source>
</evidence>
<dbReference type="CDD" id="cd05927">
    <property type="entry name" value="LC-FACS_euk"/>
    <property type="match status" value="1"/>
</dbReference>
<protein>
    <recommendedName>
        <fullName evidence="6 7">Long-chain-fatty-acid--CoA ligase</fullName>
        <ecNumber evidence="6 7">6.2.1.3</ecNumber>
    </recommendedName>
</protein>
<dbReference type="GO" id="GO:0005524">
    <property type="term" value="F:ATP binding"/>
    <property type="evidence" value="ECO:0007669"/>
    <property type="project" value="UniProtKB-KW"/>
</dbReference>